<feature type="binding site" evidence="8">
    <location>
        <begin position="8"/>
        <end position="13"/>
    </location>
    <ligand>
        <name>NAD(+)</name>
        <dbReference type="ChEBI" id="CHEBI:57540"/>
    </ligand>
</feature>
<reference evidence="12 13" key="1">
    <citation type="submission" date="2018-06" db="EMBL/GenBank/DDBJ databases">
        <authorList>
            <consortium name="Pathogen Informatics"/>
            <person name="Doyle S."/>
        </authorList>
    </citation>
    <scope>NUCLEOTIDE SEQUENCE [LARGE SCALE GENOMIC DNA]</scope>
    <source>
        <strain evidence="13">NCTC 10815</strain>
    </source>
</reference>
<dbReference type="EC" id="1.1.1.27" evidence="3 6"/>
<sequence>MRKLGIIGVGHVGAEVAFSVVTQGICDEIVLIDKNQEKAESEAIELRDMASLTAFHTTIHTQDYHELRTADVIVIAVGQSDLLHEDRMEELKATSKIIKEIVPKIVASGFKGIIINITNPCDVITMMIQAESGFPKDRVFGTGTSLDTARMKRVVGEALAINPKSVDGYVLGEHGESQFIAWSTVNVAGTAIQSLPEAKDFDLPALKDSVRGGGWKILLGKGWTSFGIATIAAKLTAAVFNDARQVFPLSVYDEALDVYIGKPALLGKEGIIHSVAMHLKESETAALEASAQVISAAYQTVK</sequence>
<evidence type="ECO:0000256" key="1">
    <source>
        <dbReference type="ARBA" id="ARBA00004843"/>
    </source>
</evidence>
<dbReference type="InterPro" id="IPR022383">
    <property type="entry name" value="Lactate/malate_DH_C"/>
</dbReference>
<comment type="pathway">
    <text evidence="1">Fermentation; pyruvate fermentation to lactate; (S)-lactate from pyruvate: step 1/1.</text>
</comment>
<dbReference type="SUPFAM" id="SSF56327">
    <property type="entry name" value="LDH C-terminal domain-like"/>
    <property type="match status" value="1"/>
</dbReference>
<dbReference type="SUPFAM" id="SSF51735">
    <property type="entry name" value="NAD(P)-binding Rossmann-fold domains"/>
    <property type="match status" value="1"/>
</dbReference>
<dbReference type="InterPro" id="IPR015955">
    <property type="entry name" value="Lactate_DH/Glyco_Ohase_4_C"/>
</dbReference>
<evidence type="ECO:0000313" key="12">
    <source>
        <dbReference type="EMBL" id="STY43057.1"/>
    </source>
</evidence>
<dbReference type="NCBIfam" id="TIGR01771">
    <property type="entry name" value="L-LDH-NAD"/>
    <property type="match status" value="1"/>
</dbReference>
<evidence type="ECO:0000256" key="6">
    <source>
        <dbReference type="NCBIfam" id="TIGR01771"/>
    </source>
</evidence>
<evidence type="ECO:0000313" key="13">
    <source>
        <dbReference type="Proteomes" id="UP000254879"/>
    </source>
</evidence>
<feature type="active site" description="Proton acceptor" evidence="7">
    <location>
        <position position="174"/>
    </location>
</feature>
<keyword evidence="5 8" id="KW-0520">NAD</keyword>
<dbReference type="CDD" id="cd05291">
    <property type="entry name" value="HicDH_like"/>
    <property type="match status" value="1"/>
</dbReference>
<keyword evidence="4 9" id="KW-0560">Oxidoreductase</keyword>
<accession>A0A378M9M2</accession>
<evidence type="ECO:0000259" key="10">
    <source>
        <dbReference type="Pfam" id="PF00056"/>
    </source>
</evidence>
<evidence type="ECO:0000256" key="8">
    <source>
        <dbReference type="PIRSR" id="PIRSR000102-3"/>
    </source>
</evidence>
<dbReference type="GO" id="GO:0004459">
    <property type="term" value="F:L-lactate dehydrogenase (NAD+) activity"/>
    <property type="evidence" value="ECO:0007669"/>
    <property type="project" value="UniProtKB-UniRule"/>
</dbReference>
<feature type="domain" description="Lactate/malate dehydrogenase N-terminal" evidence="10">
    <location>
        <begin position="3"/>
        <end position="141"/>
    </location>
</feature>
<evidence type="ECO:0000256" key="4">
    <source>
        <dbReference type="ARBA" id="ARBA00023002"/>
    </source>
</evidence>
<evidence type="ECO:0000259" key="11">
    <source>
        <dbReference type="Pfam" id="PF02866"/>
    </source>
</evidence>
<feature type="binding site" evidence="8">
    <location>
        <begin position="117"/>
        <end position="119"/>
    </location>
    <ligand>
        <name>NAD(+)</name>
        <dbReference type="ChEBI" id="CHEBI:57540"/>
    </ligand>
</feature>
<evidence type="ECO:0000256" key="3">
    <source>
        <dbReference type="ARBA" id="ARBA00012967"/>
    </source>
</evidence>
<gene>
    <name evidence="12" type="ORF">NCTC10815_00338</name>
</gene>
<dbReference type="GO" id="GO:0006089">
    <property type="term" value="P:lactate metabolic process"/>
    <property type="evidence" value="ECO:0007669"/>
    <property type="project" value="TreeGrafter"/>
</dbReference>
<dbReference type="Proteomes" id="UP000254879">
    <property type="component" value="Unassembled WGS sequence"/>
</dbReference>
<feature type="binding site" evidence="8">
    <location>
        <position position="33"/>
    </location>
    <ligand>
        <name>NAD(+)</name>
        <dbReference type="ChEBI" id="CHEBI:57540"/>
    </ligand>
</feature>
<dbReference type="GO" id="GO:0005737">
    <property type="term" value="C:cytoplasm"/>
    <property type="evidence" value="ECO:0007669"/>
    <property type="project" value="UniProtKB-UniRule"/>
</dbReference>
<dbReference type="PANTHER" id="PTHR43128">
    <property type="entry name" value="L-2-HYDROXYCARBOXYLATE DEHYDROGENASE (NAD(P)(+))"/>
    <property type="match status" value="1"/>
</dbReference>
<proteinExistence type="inferred from homology"/>
<dbReference type="Gene3D" id="3.90.110.10">
    <property type="entry name" value="Lactate dehydrogenase/glycoside hydrolase, family 4, C-terminal"/>
    <property type="match status" value="1"/>
</dbReference>
<evidence type="ECO:0000256" key="2">
    <source>
        <dbReference type="ARBA" id="ARBA00006054"/>
    </source>
</evidence>
<dbReference type="PIRSF" id="PIRSF000102">
    <property type="entry name" value="Lac_mal_DH"/>
    <property type="match status" value="1"/>
</dbReference>
<dbReference type="RefSeq" id="WP_115345546.1">
    <property type="nucleotide sequence ID" value="NZ_UGPG01000001.1"/>
</dbReference>
<dbReference type="Pfam" id="PF00056">
    <property type="entry name" value="Ldh_1_N"/>
    <property type="match status" value="1"/>
</dbReference>
<protein>
    <recommendedName>
        <fullName evidence="3 6">L-lactate dehydrogenase</fullName>
        <ecNumber evidence="3 6">1.1.1.27</ecNumber>
    </recommendedName>
</protein>
<dbReference type="Pfam" id="PF02866">
    <property type="entry name" value="Ldh_1_C"/>
    <property type="match status" value="1"/>
</dbReference>
<dbReference type="PRINTS" id="PR00086">
    <property type="entry name" value="LLDHDRGNASE"/>
</dbReference>
<evidence type="ECO:0000256" key="9">
    <source>
        <dbReference type="RuleBase" id="RU003369"/>
    </source>
</evidence>
<evidence type="ECO:0000256" key="7">
    <source>
        <dbReference type="PIRSR" id="PIRSR000102-1"/>
    </source>
</evidence>
<dbReference type="InterPro" id="IPR011304">
    <property type="entry name" value="L-lactate_DH"/>
</dbReference>
<evidence type="ECO:0000256" key="5">
    <source>
        <dbReference type="ARBA" id="ARBA00023027"/>
    </source>
</evidence>
<dbReference type="EMBL" id="UGPG01000001">
    <property type="protein sequence ID" value="STY43057.1"/>
    <property type="molecule type" value="Genomic_DNA"/>
</dbReference>
<comment type="similarity">
    <text evidence="2">Belongs to the LDH/MDH superfamily. LDH family.</text>
</comment>
<dbReference type="PANTHER" id="PTHR43128:SF31">
    <property type="entry name" value="L-LACTATE DEHYDROGENASE"/>
    <property type="match status" value="1"/>
</dbReference>
<feature type="domain" description="Lactate/malate dehydrogenase C-terminal" evidence="11">
    <location>
        <begin position="144"/>
        <end position="297"/>
    </location>
</feature>
<dbReference type="Gene3D" id="3.40.50.720">
    <property type="entry name" value="NAD(P)-binding Rossmann-like Domain"/>
    <property type="match status" value="1"/>
</dbReference>
<dbReference type="UniPathway" id="UPA00554">
    <property type="reaction ID" value="UER00611"/>
</dbReference>
<dbReference type="InterPro" id="IPR036291">
    <property type="entry name" value="NAD(P)-bd_dom_sf"/>
</dbReference>
<dbReference type="AlphaFoldDB" id="A0A378M9M2"/>
<dbReference type="GO" id="GO:0006096">
    <property type="term" value="P:glycolytic process"/>
    <property type="evidence" value="ECO:0007669"/>
    <property type="project" value="UniProtKB-UniRule"/>
</dbReference>
<name>A0A378M9M2_LISGR</name>
<dbReference type="InterPro" id="IPR001557">
    <property type="entry name" value="L-lactate/malate_DH"/>
</dbReference>
<organism evidence="12 13">
    <name type="scientific">Listeria grayi</name>
    <name type="common">Listeria murrayi</name>
    <dbReference type="NCBI Taxonomy" id="1641"/>
    <lineage>
        <taxon>Bacteria</taxon>
        <taxon>Bacillati</taxon>
        <taxon>Bacillota</taxon>
        <taxon>Bacilli</taxon>
        <taxon>Bacillales</taxon>
        <taxon>Listeriaceae</taxon>
        <taxon>Listeria</taxon>
    </lineage>
</organism>
<dbReference type="InterPro" id="IPR001236">
    <property type="entry name" value="Lactate/malate_DH_N"/>
</dbReference>